<evidence type="ECO:0000313" key="2">
    <source>
        <dbReference type="EMBL" id="GEM75527.1"/>
    </source>
</evidence>
<organism evidence="2 3">
    <name type="scientific">Vibrio sagamiensis NBRC 104589</name>
    <dbReference type="NCBI Taxonomy" id="1219064"/>
    <lineage>
        <taxon>Bacteria</taxon>
        <taxon>Pseudomonadati</taxon>
        <taxon>Pseudomonadota</taxon>
        <taxon>Gammaproteobacteria</taxon>
        <taxon>Vibrionales</taxon>
        <taxon>Vibrionaceae</taxon>
        <taxon>Vibrio</taxon>
    </lineage>
</organism>
<sequence>MGDKEMSRLNLIMLSLVFTFHLVFAEDFSEFEGRMLTHIEQEEMAGDLMQWVMIKHAKAETKMVEEEYFAIESYGRVDHDLINEYMRAGEPEEFLMPGYGVRLKNRVKHLRNVMKKLPNYKGTVYRGSSIKNQLLDKLQVGDVLHEKAFLSTSTIPNVARDFAKGKVYEGVSAAQFKIDLNSSGRAINAYTFKHYEAEVLAKPDTYFLVEDIKRYSNEKNHIKLKEIKKPRNYLRANPDTHLYDSFSGEEIALKNRAFITCL</sequence>
<dbReference type="SUPFAM" id="SSF56399">
    <property type="entry name" value="ADP-ribosylation"/>
    <property type="match status" value="1"/>
</dbReference>
<dbReference type="AlphaFoldDB" id="A0A511QEB1"/>
<dbReference type="GO" id="GO:0005576">
    <property type="term" value="C:extracellular region"/>
    <property type="evidence" value="ECO:0007669"/>
    <property type="project" value="InterPro"/>
</dbReference>
<gene>
    <name evidence="2" type="ORF">VSA01S_16390</name>
</gene>
<dbReference type="Pfam" id="PF03496">
    <property type="entry name" value="ADPrib_exo_Tox"/>
    <property type="match status" value="1"/>
</dbReference>
<protein>
    <recommendedName>
        <fullName evidence="1">ADP ribosyltransferase domain-containing protein</fullName>
    </recommendedName>
</protein>
<dbReference type="EMBL" id="BJXJ01000013">
    <property type="protein sequence ID" value="GEM75527.1"/>
    <property type="molecule type" value="Genomic_DNA"/>
</dbReference>
<proteinExistence type="predicted"/>
<reference evidence="2 3" key="1">
    <citation type="submission" date="2019-07" db="EMBL/GenBank/DDBJ databases">
        <title>Whole genome shotgun sequence of Vibrio sagamiensis NBRC 104589.</title>
        <authorList>
            <person name="Hosoyama A."/>
            <person name="Uohara A."/>
            <person name="Ohji S."/>
            <person name="Ichikawa N."/>
        </authorList>
    </citation>
    <scope>NUCLEOTIDE SEQUENCE [LARGE SCALE GENOMIC DNA]</scope>
    <source>
        <strain evidence="2 3">NBRC 104589</strain>
    </source>
</reference>
<evidence type="ECO:0000259" key="1">
    <source>
        <dbReference type="Pfam" id="PF03496"/>
    </source>
</evidence>
<dbReference type="InterPro" id="IPR003540">
    <property type="entry name" value="ADP-ribosyltransferase"/>
</dbReference>
<name>A0A511QEB1_9VIBR</name>
<dbReference type="Gene3D" id="3.90.176.10">
    <property type="entry name" value="Toxin ADP-ribosyltransferase, Chain A, domain 1"/>
    <property type="match status" value="1"/>
</dbReference>
<dbReference type="Proteomes" id="UP000321922">
    <property type="component" value="Unassembled WGS sequence"/>
</dbReference>
<dbReference type="PROSITE" id="PS51996">
    <property type="entry name" value="TR_MART"/>
    <property type="match status" value="1"/>
</dbReference>
<accession>A0A511QEB1</accession>
<keyword evidence="3" id="KW-1185">Reference proteome</keyword>
<feature type="domain" description="ADP ribosyltransferase" evidence="1">
    <location>
        <begin position="50"/>
        <end position="224"/>
    </location>
</feature>
<comment type="caution">
    <text evidence="2">The sequence shown here is derived from an EMBL/GenBank/DDBJ whole genome shotgun (WGS) entry which is preliminary data.</text>
</comment>
<evidence type="ECO:0000313" key="3">
    <source>
        <dbReference type="Proteomes" id="UP000321922"/>
    </source>
</evidence>